<keyword evidence="2" id="KW-0805">Transcription regulation</keyword>
<comment type="subcellular location">
    <subcellularLocation>
        <location evidence="1">Nucleus</location>
    </subcellularLocation>
</comment>
<evidence type="ECO:0000256" key="3">
    <source>
        <dbReference type="ARBA" id="ARBA00023125"/>
    </source>
</evidence>
<dbReference type="GO" id="GO:0003677">
    <property type="term" value="F:DNA binding"/>
    <property type="evidence" value="ECO:0007669"/>
    <property type="project" value="UniProtKB-KW"/>
</dbReference>
<dbReference type="GO" id="GO:0005634">
    <property type="term" value="C:nucleus"/>
    <property type="evidence" value="ECO:0007669"/>
    <property type="project" value="UniProtKB-SubCell"/>
</dbReference>
<dbReference type="PANTHER" id="PTHR31072">
    <property type="entry name" value="TRANSCRIPTION FACTOR TCP4-RELATED"/>
    <property type="match status" value="1"/>
</dbReference>
<dbReference type="Pfam" id="PF03634">
    <property type="entry name" value="TCP"/>
    <property type="match status" value="1"/>
</dbReference>
<evidence type="ECO:0000313" key="8">
    <source>
        <dbReference type="EMBL" id="RCV10294.1"/>
    </source>
</evidence>
<dbReference type="OrthoDB" id="1927134at2759"/>
<dbReference type="STRING" id="4555.A0A368PXN6"/>
<accession>A0A368PXN6</accession>
<protein>
    <recommendedName>
        <fullName evidence="7">TCP domain-containing protein</fullName>
    </recommendedName>
</protein>
<dbReference type="PROSITE" id="PS51369">
    <property type="entry name" value="TCP"/>
    <property type="match status" value="1"/>
</dbReference>
<dbReference type="GO" id="GO:0003700">
    <property type="term" value="F:DNA-binding transcription factor activity"/>
    <property type="evidence" value="ECO:0007669"/>
    <property type="project" value="InterPro"/>
</dbReference>
<evidence type="ECO:0000256" key="4">
    <source>
        <dbReference type="ARBA" id="ARBA00023163"/>
    </source>
</evidence>
<proteinExistence type="predicted"/>
<evidence type="ECO:0000259" key="7">
    <source>
        <dbReference type="PROSITE" id="PS51369"/>
    </source>
</evidence>
<evidence type="ECO:0000256" key="6">
    <source>
        <dbReference type="SAM" id="MobiDB-lite"/>
    </source>
</evidence>
<reference evidence="8" key="2">
    <citation type="submission" date="2015-07" db="EMBL/GenBank/DDBJ databases">
        <authorList>
            <person name="Noorani M."/>
        </authorList>
    </citation>
    <scope>NUCLEOTIDE SEQUENCE</scope>
    <source>
        <strain evidence="8">Yugu1</strain>
    </source>
</reference>
<organism evidence="8">
    <name type="scientific">Setaria italica</name>
    <name type="common">Foxtail millet</name>
    <name type="synonym">Panicum italicum</name>
    <dbReference type="NCBI Taxonomy" id="4555"/>
    <lineage>
        <taxon>Eukaryota</taxon>
        <taxon>Viridiplantae</taxon>
        <taxon>Streptophyta</taxon>
        <taxon>Embryophyta</taxon>
        <taxon>Tracheophyta</taxon>
        <taxon>Spermatophyta</taxon>
        <taxon>Magnoliopsida</taxon>
        <taxon>Liliopsida</taxon>
        <taxon>Poales</taxon>
        <taxon>Poaceae</taxon>
        <taxon>PACMAD clade</taxon>
        <taxon>Panicoideae</taxon>
        <taxon>Panicodae</taxon>
        <taxon>Paniceae</taxon>
        <taxon>Cenchrinae</taxon>
        <taxon>Setaria</taxon>
    </lineage>
</organism>
<dbReference type="InterPro" id="IPR005333">
    <property type="entry name" value="Transcription_factor_TCP"/>
</dbReference>
<evidence type="ECO:0000256" key="5">
    <source>
        <dbReference type="ARBA" id="ARBA00023242"/>
    </source>
</evidence>
<dbReference type="PANTHER" id="PTHR31072:SF23">
    <property type="entry name" value="TRANSCRIPTION FACTOR PCF8"/>
    <property type="match status" value="1"/>
</dbReference>
<dbReference type="EMBL" id="CM003529">
    <property type="protein sequence ID" value="RCV10294.1"/>
    <property type="molecule type" value="Genomic_DNA"/>
</dbReference>
<evidence type="ECO:0000256" key="2">
    <source>
        <dbReference type="ARBA" id="ARBA00023015"/>
    </source>
</evidence>
<dbReference type="AlphaFoldDB" id="A0A368PXN6"/>
<dbReference type="InterPro" id="IPR017887">
    <property type="entry name" value="TF_TCP_subgr"/>
</dbReference>
<reference evidence="8" key="1">
    <citation type="journal article" date="2012" name="Nat. Biotechnol.">
        <title>Reference genome sequence of the model plant Setaria.</title>
        <authorList>
            <person name="Bennetzen J.L."/>
            <person name="Schmutz J."/>
            <person name="Wang H."/>
            <person name="Percifield R."/>
            <person name="Hawkins J."/>
            <person name="Pontaroli A.C."/>
            <person name="Estep M."/>
            <person name="Feng L."/>
            <person name="Vaughn J.N."/>
            <person name="Grimwood J."/>
            <person name="Jenkins J."/>
            <person name="Barry K."/>
            <person name="Lindquist E."/>
            <person name="Hellsten U."/>
            <person name="Deshpande S."/>
            <person name="Wang X."/>
            <person name="Wu X."/>
            <person name="Mitros T."/>
            <person name="Triplett J."/>
            <person name="Yang X."/>
            <person name="Ye C.Y."/>
            <person name="Mauro-Herrera M."/>
            <person name="Wang L."/>
            <person name="Li P."/>
            <person name="Sharma M."/>
            <person name="Sharma R."/>
            <person name="Ronald P.C."/>
            <person name="Panaud O."/>
            <person name="Kellogg E.A."/>
            <person name="Brutnell T.P."/>
            <person name="Doust A.N."/>
            <person name="Tuskan G.A."/>
            <person name="Rokhsar D."/>
            <person name="Devos K.M."/>
        </authorList>
    </citation>
    <scope>NUCLEOTIDE SEQUENCE [LARGE SCALE GENOMIC DNA]</scope>
    <source>
        <strain evidence="8">Yugu1</strain>
    </source>
</reference>
<evidence type="ECO:0000256" key="1">
    <source>
        <dbReference type="ARBA" id="ARBA00004123"/>
    </source>
</evidence>
<sequence>MKEIGMERTAASARTPRWTAARWPPRRHGGRAGWRTAARGKDRHSKVVTVRGLRDRHVQLVPTAIQFYDIQYCLGIDQPSKAIVWLIHAAKTSTSSMLSLANTPAHTAPHLDPCAHHRSCREPPAPHRHRLGGPVGESPRAGGG</sequence>
<keyword evidence="4" id="KW-0804">Transcription</keyword>
<name>A0A368PXN6_SETIT</name>
<feature type="region of interest" description="Disordered" evidence="6">
    <location>
        <begin position="109"/>
        <end position="144"/>
    </location>
</feature>
<keyword evidence="5" id="KW-0539">Nucleus</keyword>
<gene>
    <name evidence="8" type="ORF">SETIT_2G101000v2</name>
</gene>
<feature type="domain" description="TCP" evidence="7">
    <location>
        <begin position="40"/>
        <end position="97"/>
    </location>
</feature>
<keyword evidence="3" id="KW-0238">DNA-binding</keyword>